<feature type="transmembrane region" description="Helical" evidence="12">
    <location>
        <begin position="190"/>
        <end position="211"/>
    </location>
</feature>
<dbReference type="Pfam" id="PF07686">
    <property type="entry name" value="V-set"/>
    <property type="match status" value="1"/>
</dbReference>
<evidence type="ECO:0000256" key="4">
    <source>
        <dbReference type="ARBA" id="ARBA00022729"/>
    </source>
</evidence>
<evidence type="ECO:0000256" key="9">
    <source>
        <dbReference type="ARBA" id="ARBA00023170"/>
    </source>
</evidence>
<evidence type="ECO:0000256" key="2">
    <source>
        <dbReference type="ARBA" id="ARBA00022475"/>
    </source>
</evidence>
<sequence>MTVFKSSFSVDAANRRQEAMGLCAVGGHRCVDLCLPGSSALSGPGAVQGWERGSLTVVCRYGPGWVTYRKWWCRGAVWGICNVLVQTTGSEQEVRRGRVSIRDHQENRTFTVTMEELRLDDADTYRCGIEREGTNLGAQVKVTVDPGKSMCLCGAHGAQGGPGRAGGEGLEAAHILSLFPCSSQLSSVHFWLPVLLKVPLLLSLLGAVLWVSRPQRGPPDMEPATP</sequence>
<evidence type="ECO:0000256" key="1">
    <source>
        <dbReference type="ARBA" id="ARBA00004251"/>
    </source>
</evidence>
<dbReference type="GO" id="GO:0005886">
    <property type="term" value="C:plasma membrane"/>
    <property type="evidence" value="ECO:0007669"/>
    <property type="project" value="UniProtKB-SubCell"/>
</dbReference>
<comment type="caution">
    <text evidence="14">The sequence shown here is derived from an EMBL/GenBank/DDBJ whole genome shotgun (WGS) entry which is preliminary data.</text>
</comment>
<dbReference type="InterPro" id="IPR036179">
    <property type="entry name" value="Ig-like_dom_sf"/>
</dbReference>
<evidence type="ECO:0000256" key="5">
    <source>
        <dbReference type="ARBA" id="ARBA00022859"/>
    </source>
</evidence>
<keyword evidence="15" id="KW-1185">Reference proteome</keyword>
<evidence type="ECO:0000256" key="6">
    <source>
        <dbReference type="ARBA" id="ARBA00022989"/>
    </source>
</evidence>
<dbReference type="PANTHER" id="PTHR11860:SF101">
    <property type="entry name" value="CMRF35-LIKE MOLECULE 1"/>
    <property type="match status" value="1"/>
</dbReference>
<organism evidence="14 15">
    <name type="scientific">Galemys pyrenaicus</name>
    <name type="common">Iberian desman</name>
    <name type="synonym">Pyrenean desman</name>
    <dbReference type="NCBI Taxonomy" id="202257"/>
    <lineage>
        <taxon>Eukaryota</taxon>
        <taxon>Metazoa</taxon>
        <taxon>Chordata</taxon>
        <taxon>Craniata</taxon>
        <taxon>Vertebrata</taxon>
        <taxon>Euteleostomi</taxon>
        <taxon>Mammalia</taxon>
        <taxon>Eutheria</taxon>
        <taxon>Laurasiatheria</taxon>
        <taxon>Eulipotyphla</taxon>
        <taxon>Talpidae</taxon>
        <taxon>Galemys</taxon>
    </lineage>
</organism>
<keyword evidence="4" id="KW-0732">Signal</keyword>
<dbReference type="SMART" id="SM00409">
    <property type="entry name" value="IG"/>
    <property type="match status" value="1"/>
</dbReference>
<evidence type="ECO:0000256" key="7">
    <source>
        <dbReference type="ARBA" id="ARBA00023136"/>
    </source>
</evidence>
<keyword evidence="10" id="KW-0393">Immunoglobulin domain</keyword>
<keyword evidence="6 12" id="KW-1133">Transmembrane helix</keyword>
<keyword evidence="7 12" id="KW-0472">Membrane</keyword>
<evidence type="ECO:0000256" key="8">
    <source>
        <dbReference type="ARBA" id="ARBA00023157"/>
    </source>
</evidence>
<dbReference type="InterPro" id="IPR013106">
    <property type="entry name" value="Ig_V-set"/>
</dbReference>
<dbReference type="Proteomes" id="UP000700334">
    <property type="component" value="Unassembled WGS sequence"/>
</dbReference>
<comment type="similarity">
    <text evidence="11">Belongs to the CD300 family.</text>
</comment>
<name>A0A8J6A5A2_GALPY</name>
<keyword evidence="9" id="KW-0675">Receptor</keyword>
<dbReference type="AlphaFoldDB" id="A0A8J6A5A2"/>
<comment type="subcellular location">
    <subcellularLocation>
        <location evidence="1">Cell membrane</location>
        <topology evidence="1">Single-pass type I membrane protein</topology>
    </subcellularLocation>
</comment>
<evidence type="ECO:0000256" key="3">
    <source>
        <dbReference type="ARBA" id="ARBA00022692"/>
    </source>
</evidence>
<dbReference type="Gene3D" id="2.60.40.10">
    <property type="entry name" value="Immunoglobulins"/>
    <property type="match status" value="1"/>
</dbReference>
<dbReference type="OrthoDB" id="8920197at2759"/>
<dbReference type="GO" id="GO:0002376">
    <property type="term" value="P:immune system process"/>
    <property type="evidence" value="ECO:0007669"/>
    <property type="project" value="UniProtKB-KW"/>
</dbReference>
<evidence type="ECO:0000259" key="13">
    <source>
        <dbReference type="SMART" id="SM00409"/>
    </source>
</evidence>
<feature type="domain" description="Immunoglobulin" evidence="13">
    <location>
        <begin position="44"/>
        <end position="145"/>
    </location>
</feature>
<evidence type="ECO:0000256" key="11">
    <source>
        <dbReference type="ARBA" id="ARBA00043958"/>
    </source>
</evidence>
<dbReference type="CDD" id="cd05716">
    <property type="entry name" value="IgV_pIgR_like"/>
    <property type="match status" value="1"/>
</dbReference>
<evidence type="ECO:0000313" key="14">
    <source>
        <dbReference type="EMBL" id="KAG8511875.1"/>
    </source>
</evidence>
<gene>
    <name evidence="14" type="ORF">J0S82_017188</name>
</gene>
<protein>
    <submittedName>
        <fullName evidence="14">CMRF35-like molecule 5</fullName>
    </submittedName>
</protein>
<dbReference type="EMBL" id="JAGFMF010011813">
    <property type="protein sequence ID" value="KAG8511875.1"/>
    <property type="molecule type" value="Genomic_DNA"/>
</dbReference>
<evidence type="ECO:0000256" key="10">
    <source>
        <dbReference type="ARBA" id="ARBA00023319"/>
    </source>
</evidence>
<dbReference type="InterPro" id="IPR013783">
    <property type="entry name" value="Ig-like_fold"/>
</dbReference>
<proteinExistence type="inferred from homology"/>
<evidence type="ECO:0000256" key="12">
    <source>
        <dbReference type="SAM" id="Phobius"/>
    </source>
</evidence>
<reference evidence="14" key="1">
    <citation type="journal article" date="2021" name="Evol. Appl.">
        <title>The genome of the Pyrenean desman and the effects of bottlenecks and inbreeding on the genomic landscape of an endangered species.</title>
        <authorList>
            <person name="Escoda L."/>
            <person name="Castresana J."/>
        </authorList>
    </citation>
    <scope>NUCLEOTIDE SEQUENCE</scope>
    <source>
        <strain evidence="14">IBE-C5619</strain>
    </source>
</reference>
<accession>A0A8J6A5A2</accession>
<keyword evidence="5" id="KW-0391">Immunity</keyword>
<dbReference type="GO" id="GO:0004888">
    <property type="term" value="F:transmembrane signaling receptor activity"/>
    <property type="evidence" value="ECO:0007669"/>
    <property type="project" value="TreeGrafter"/>
</dbReference>
<keyword evidence="2" id="KW-1003">Cell membrane</keyword>
<dbReference type="SUPFAM" id="SSF48726">
    <property type="entry name" value="Immunoglobulin"/>
    <property type="match status" value="1"/>
</dbReference>
<dbReference type="InterPro" id="IPR003599">
    <property type="entry name" value="Ig_sub"/>
</dbReference>
<dbReference type="PANTHER" id="PTHR11860">
    <property type="entry name" value="POLYMERIC-IMMUNOGLOBULIN RECEPTOR"/>
    <property type="match status" value="1"/>
</dbReference>
<keyword evidence="8" id="KW-1015">Disulfide bond</keyword>
<evidence type="ECO:0000313" key="15">
    <source>
        <dbReference type="Proteomes" id="UP000700334"/>
    </source>
</evidence>
<dbReference type="FunFam" id="2.60.40.10:FF:000370">
    <property type="entry name" value="CMRF35-like molecule 1"/>
    <property type="match status" value="1"/>
</dbReference>
<keyword evidence="3 12" id="KW-0812">Transmembrane</keyword>
<dbReference type="InterPro" id="IPR050671">
    <property type="entry name" value="CD300_family_receptors"/>
</dbReference>